<evidence type="ECO:0000256" key="1">
    <source>
        <dbReference type="SAM" id="MobiDB-lite"/>
    </source>
</evidence>
<reference evidence="2 3" key="1">
    <citation type="submission" date="2019-06" db="EMBL/GenBank/DDBJ databases">
        <title>Draft genomes of female and male turbot (Scophthalmus maximus).</title>
        <authorList>
            <person name="Xu H."/>
            <person name="Xu X.-W."/>
            <person name="Shao C."/>
            <person name="Chen S."/>
        </authorList>
    </citation>
    <scope>NUCLEOTIDE SEQUENCE [LARGE SCALE GENOMIC DNA]</scope>
    <source>
        <strain evidence="2">Ysfricsl-2016a</strain>
        <tissue evidence="2">Blood</tissue>
    </source>
</reference>
<evidence type="ECO:0000313" key="3">
    <source>
        <dbReference type="Proteomes" id="UP000438429"/>
    </source>
</evidence>
<gene>
    <name evidence="2" type="ORF">F2P81_005175</name>
</gene>
<dbReference type="Proteomes" id="UP000438429">
    <property type="component" value="Unassembled WGS sequence"/>
</dbReference>
<evidence type="ECO:0000313" key="2">
    <source>
        <dbReference type="EMBL" id="KAF0041643.1"/>
    </source>
</evidence>
<dbReference type="AlphaFoldDB" id="A0A6A4T6K4"/>
<feature type="region of interest" description="Disordered" evidence="1">
    <location>
        <begin position="72"/>
        <end position="126"/>
    </location>
</feature>
<dbReference type="EMBL" id="VEVO01000005">
    <property type="protein sequence ID" value="KAF0041643.1"/>
    <property type="molecule type" value="Genomic_DNA"/>
</dbReference>
<accession>A0A6A4T6K4</accession>
<sequence length="126" mass="14109">MDFSLFPGGSSFLYGEIRLRVEHSNVSVSDERRSSRTLTFKGREVASEEAAPFLDFDQSDLLTFSESDLTRTTLHSSRGSETKRATRGNGHRNVLEREHGQIHTLPRFTVDESDAHEDSHPDAASS</sequence>
<protein>
    <submittedName>
        <fullName evidence="2">Uncharacterized protein</fullName>
    </submittedName>
</protein>
<comment type="caution">
    <text evidence="2">The sequence shown here is derived from an EMBL/GenBank/DDBJ whole genome shotgun (WGS) entry which is preliminary data.</text>
</comment>
<organism evidence="2 3">
    <name type="scientific">Scophthalmus maximus</name>
    <name type="common">Turbot</name>
    <name type="synonym">Psetta maxima</name>
    <dbReference type="NCBI Taxonomy" id="52904"/>
    <lineage>
        <taxon>Eukaryota</taxon>
        <taxon>Metazoa</taxon>
        <taxon>Chordata</taxon>
        <taxon>Craniata</taxon>
        <taxon>Vertebrata</taxon>
        <taxon>Euteleostomi</taxon>
        <taxon>Actinopterygii</taxon>
        <taxon>Neopterygii</taxon>
        <taxon>Teleostei</taxon>
        <taxon>Neoteleostei</taxon>
        <taxon>Acanthomorphata</taxon>
        <taxon>Carangaria</taxon>
        <taxon>Pleuronectiformes</taxon>
        <taxon>Pleuronectoidei</taxon>
        <taxon>Scophthalmidae</taxon>
        <taxon>Scophthalmus</taxon>
    </lineage>
</organism>
<feature type="compositionally biased region" description="Basic and acidic residues" evidence="1">
    <location>
        <begin position="116"/>
        <end position="126"/>
    </location>
</feature>
<proteinExistence type="predicted"/>
<name>A0A6A4T6K4_SCOMX</name>